<name>A0A7I4YBI1_HAECO</name>
<dbReference type="GO" id="GO:0016831">
    <property type="term" value="F:carboxy-lyase activity"/>
    <property type="evidence" value="ECO:0007669"/>
    <property type="project" value="UniProtKB-KW"/>
</dbReference>
<dbReference type="PANTHER" id="PTHR11999:SF70">
    <property type="entry name" value="MIP05841P"/>
    <property type="match status" value="1"/>
</dbReference>
<dbReference type="GO" id="GO:0030170">
    <property type="term" value="F:pyridoxal phosphate binding"/>
    <property type="evidence" value="ECO:0007669"/>
    <property type="project" value="InterPro"/>
</dbReference>
<dbReference type="GO" id="GO:0019752">
    <property type="term" value="P:carboxylic acid metabolic process"/>
    <property type="evidence" value="ECO:0007669"/>
    <property type="project" value="InterPro"/>
</dbReference>
<dbReference type="InterPro" id="IPR015424">
    <property type="entry name" value="PyrdxlP-dep_Trfase"/>
</dbReference>
<feature type="compositionally biased region" description="Basic and acidic residues" evidence="7">
    <location>
        <begin position="242"/>
        <end position="251"/>
    </location>
</feature>
<keyword evidence="10" id="KW-1185">Reference proteome</keyword>
<dbReference type="PANTHER" id="PTHR11999">
    <property type="entry name" value="GROUP II PYRIDOXAL-5-PHOSPHATE DECARBOXYLASE"/>
    <property type="match status" value="1"/>
</dbReference>
<evidence type="ECO:0000256" key="4">
    <source>
        <dbReference type="ARBA" id="ARBA00022898"/>
    </source>
</evidence>
<dbReference type="Gene3D" id="3.90.1150.10">
    <property type="entry name" value="Aspartate Aminotransferase, domain 1"/>
    <property type="match status" value="1"/>
</dbReference>
<evidence type="ECO:0000256" key="7">
    <source>
        <dbReference type="SAM" id="MobiDB-lite"/>
    </source>
</evidence>
<protein>
    <submittedName>
        <fullName evidence="11">Protein kinase domain-containing protein</fullName>
    </submittedName>
</protein>
<dbReference type="InterPro" id="IPR015421">
    <property type="entry name" value="PyrdxlP-dep_Trfase_major"/>
</dbReference>
<dbReference type="OrthoDB" id="639767at2759"/>
<comment type="cofactor">
    <cofactor evidence="1 6">
        <name>pyridoxal 5'-phosphate</name>
        <dbReference type="ChEBI" id="CHEBI:597326"/>
    </cofactor>
</comment>
<dbReference type="WBParaSite" id="HCON_00080990-00001">
    <property type="protein sequence ID" value="HCON_00080990-00001"/>
    <property type="gene ID" value="HCON_00080990"/>
</dbReference>
<feature type="region of interest" description="Disordered" evidence="7">
    <location>
        <begin position="215"/>
        <end position="251"/>
    </location>
</feature>
<dbReference type="PRINTS" id="PR00800">
    <property type="entry name" value="YHDCRBOXLASE"/>
</dbReference>
<organism evidence="10 11">
    <name type="scientific">Haemonchus contortus</name>
    <name type="common">Barber pole worm</name>
    <dbReference type="NCBI Taxonomy" id="6289"/>
    <lineage>
        <taxon>Eukaryota</taxon>
        <taxon>Metazoa</taxon>
        <taxon>Ecdysozoa</taxon>
        <taxon>Nematoda</taxon>
        <taxon>Chromadorea</taxon>
        <taxon>Rhabditida</taxon>
        <taxon>Rhabditina</taxon>
        <taxon>Rhabditomorpha</taxon>
        <taxon>Strongyloidea</taxon>
        <taxon>Trichostrongylidae</taxon>
        <taxon>Haemonchus</taxon>
    </lineage>
</organism>
<dbReference type="SUPFAM" id="SSF53383">
    <property type="entry name" value="PLP-dependent transferases"/>
    <property type="match status" value="1"/>
</dbReference>
<feature type="compositionally biased region" description="Basic and acidic residues" evidence="7">
    <location>
        <begin position="224"/>
        <end position="235"/>
    </location>
</feature>
<evidence type="ECO:0000256" key="6">
    <source>
        <dbReference type="PIRSR" id="PIRSR602129-50"/>
    </source>
</evidence>
<dbReference type="InterPro" id="IPR002129">
    <property type="entry name" value="PyrdxlP-dep_de-COase"/>
</dbReference>
<evidence type="ECO:0000256" key="1">
    <source>
        <dbReference type="ARBA" id="ARBA00001933"/>
    </source>
</evidence>
<dbReference type="Gene3D" id="3.40.640.10">
    <property type="entry name" value="Type I PLP-dependent aspartate aminotransferase-like (Major domain)"/>
    <property type="match status" value="1"/>
</dbReference>
<dbReference type="Proteomes" id="UP000025227">
    <property type="component" value="Unplaced"/>
</dbReference>
<dbReference type="GO" id="GO:0006520">
    <property type="term" value="P:amino acid metabolic process"/>
    <property type="evidence" value="ECO:0007669"/>
    <property type="project" value="InterPro"/>
</dbReference>
<feature type="region of interest" description="Disordered" evidence="7">
    <location>
        <begin position="794"/>
        <end position="817"/>
    </location>
</feature>
<proteinExistence type="inferred from homology"/>
<feature type="chain" id="PRO_5029784560" evidence="9">
    <location>
        <begin position="22"/>
        <end position="817"/>
    </location>
</feature>
<dbReference type="Pfam" id="PF00282">
    <property type="entry name" value="Pyridoxal_deC"/>
    <property type="match status" value="1"/>
</dbReference>
<dbReference type="GO" id="GO:0005737">
    <property type="term" value="C:cytoplasm"/>
    <property type="evidence" value="ECO:0007669"/>
    <property type="project" value="TreeGrafter"/>
</dbReference>
<accession>A0A7I4YBI1</accession>
<keyword evidence="9" id="KW-0732">Signal</keyword>
<keyword evidence="4 6" id="KW-0663">Pyridoxal phosphate</keyword>
<dbReference type="InterPro" id="IPR015422">
    <property type="entry name" value="PyrdxlP-dep_Trfase_small"/>
</dbReference>
<feature type="transmembrane region" description="Helical" evidence="8">
    <location>
        <begin position="178"/>
        <end position="198"/>
    </location>
</feature>
<keyword evidence="8" id="KW-0812">Transmembrane</keyword>
<evidence type="ECO:0000313" key="11">
    <source>
        <dbReference type="WBParaSite" id="HCON_00080990-00001"/>
    </source>
</evidence>
<dbReference type="InterPro" id="IPR010977">
    <property type="entry name" value="Aromatic_deC"/>
</dbReference>
<dbReference type="AlphaFoldDB" id="A0A7I4YBI1"/>
<feature type="modified residue" description="N6-(pyridoxal phosphate)lysine" evidence="6">
    <location>
        <position position="589"/>
    </location>
</feature>
<sequence>MNSSIHWTLFILIIVLPSSHCVNQPQVITVIVVGEEAEETLELVYQVFAREFGVRFKQTSLPSCDTYTQYSNRYAYSPGQSMVIFIPKDGERPRCERGGNGNVFVVQPHEDPDDLTSMKLIQKFKYGDIRSDRDLDEVGSIYAFILALHKKTAISSVASPSAVVGLPTRKKESTGIPIPGYVALIVSLFAVVALAVMVKTCMDYRKKSAVNKGLFGASPPLRRSRGERSMKDRGGESSSRAPGDKDSLKDKDVLKDETDLTVFKRRTPEEMLDNPVIAPEFMVYLRHLTRIAIDYYEDPIQFNVTSDSSPGFLYRTMSRFPPENPEPFEDICNELKRKILPGMTHWQHPRFYAYFPAGRPYPEMLAELLTSAMAFNIFSWESCPALNELENTVVNWIGRAFGLPETFLFQEIPHLSSGGGSIVGSASDAIFCSVLVSRNWKITQVKEQQKKESVTKYETIHDIGKRLVAYCSKDAHSCIEKACKVAMVRCRPIQPLQENSWGITGAQLEKHIMKDVENGLIPTHIHCTLGTSSIAADDQLETIWPIAKKYGMWIHCDASYSGNAWVDKKYRDNATALSHVHSINVNLHKFLLYSGMTCLVWTRDRNTYKEAFRTASLQRRLMQGDSTDIREWGIHRSRRNKAMKIWMALRLNGLEGFRYHLNNAVEMCVYFESLVATHPLLKIFSRKLAIFTFFYEEPGSSKEENNLYTENLCQFINQSHKLYVTHTKVHDTDLIRVSISYGRTNKDVIDESWRNMKALIDEFTNRKNDPYLLHTKMVAPLPLQRKPFRPQSVEYVTISSRPPEDKPVDTQSNAQNP</sequence>
<evidence type="ECO:0000256" key="8">
    <source>
        <dbReference type="SAM" id="Phobius"/>
    </source>
</evidence>
<evidence type="ECO:0000256" key="3">
    <source>
        <dbReference type="ARBA" id="ARBA00022793"/>
    </source>
</evidence>
<dbReference type="Gene3D" id="1.20.1340.10">
    <property type="entry name" value="dopa decarboxylase, N-terminal domain"/>
    <property type="match status" value="1"/>
</dbReference>
<keyword evidence="3" id="KW-0210">Decarboxylase</keyword>
<keyword evidence="8" id="KW-0472">Membrane</keyword>
<keyword evidence="5" id="KW-0456">Lyase</keyword>
<evidence type="ECO:0000256" key="5">
    <source>
        <dbReference type="ARBA" id="ARBA00023239"/>
    </source>
</evidence>
<evidence type="ECO:0000256" key="9">
    <source>
        <dbReference type="SAM" id="SignalP"/>
    </source>
</evidence>
<keyword evidence="8" id="KW-1133">Transmembrane helix</keyword>
<reference evidence="11" key="1">
    <citation type="submission" date="2020-12" db="UniProtKB">
        <authorList>
            <consortium name="WormBaseParasite"/>
        </authorList>
    </citation>
    <scope>IDENTIFICATION</scope>
    <source>
        <strain evidence="11">MHco3</strain>
    </source>
</reference>
<comment type="similarity">
    <text evidence="2">Belongs to the group II decarboxylase family.</text>
</comment>
<evidence type="ECO:0000313" key="10">
    <source>
        <dbReference type="Proteomes" id="UP000025227"/>
    </source>
</evidence>
<evidence type="ECO:0000256" key="2">
    <source>
        <dbReference type="ARBA" id="ARBA00009533"/>
    </source>
</evidence>
<feature type="signal peptide" evidence="9">
    <location>
        <begin position="1"/>
        <end position="21"/>
    </location>
</feature>